<dbReference type="EC" id="5.1.3.3" evidence="5"/>
<dbReference type="STRING" id="200904.GCA_900168775_00470"/>
<dbReference type="PANTHER" id="PTHR10091">
    <property type="entry name" value="ALDOSE-1-EPIMERASE"/>
    <property type="match status" value="1"/>
</dbReference>
<dbReference type="UniPathway" id="UPA00242"/>
<dbReference type="InterPro" id="IPR008183">
    <property type="entry name" value="Aldose_1/G6P_1-epimerase"/>
</dbReference>
<keyword evidence="10" id="KW-1185">Reference proteome</keyword>
<comment type="catalytic activity">
    <reaction evidence="5">
        <text>alpha-D-glucose = beta-D-glucose</text>
        <dbReference type="Rhea" id="RHEA:10264"/>
        <dbReference type="ChEBI" id="CHEBI:15903"/>
        <dbReference type="ChEBI" id="CHEBI:17925"/>
        <dbReference type="EC" id="5.1.3.3"/>
    </reaction>
</comment>
<dbReference type="InterPro" id="IPR011013">
    <property type="entry name" value="Gal_mutarotase_sf_dom"/>
</dbReference>
<gene>
    <name evidence="9" type="ORF">DES48_102196</name>
</gene>
<dbReference type="AlphaFoldDB" id="A0A366EDE8"/>
<dbReference type="CDD" id="cd09019">
    <property type="entry name" value="galactose_mutarotase_like"/>
    <property type="match status" value="1"/>
</dbReference>
<evidence type="ECO:0000256" key="6">
    <source>
        <dbReference type="PIRSR" id="PIRSR005096-1"/>
    </source>
</evidence>
<dbReference type="Proteomes" id="UP000252254">
    <property type="component" value="Unassembled WGS sequence"/>
</dbReference>
<evidence type="ECO:0000256" key="5">
    <source>
        <dbReference type="PIRNR" id="PIRNR005096"/>
    </source>
</evidence>
<feature type="binding site" evidence="8">
    <location>
        <begin position="178"/>
        <end position="180"/>
    </location>
    <ligand>
        <name>beta-D-galactose</name>
        <dbReference type="ChEBI" id="CHEBI:27667"/>
    </ligand>
</feature>
<evidence type="ECO:0000256" key="2">
    <source>
        <dbReference type="ARBA" id="ARBA00006206"/>
    </source>
</evidence>
<evidence type="ECO:0000256" key="7">
    <source>
        <dbReference type="PIRSR" id="PIRSR005096-2"/>
    </source>
</evidence>
<dbReference type="OrthoDB" id="9779408at2"/>
<name>A0A366EDE8_9BACI</name>
<comment type="similarity">
    <text evidence="2 5">Belongs to the aldose epimerase family.</text>
</comment>
<reference evidence="9 10" key="1">
    <citation type="submission" date="2018-06" db="EMBL/GenBank/DDBJ databases">
        <title>Genomic Encyclopedia of Type Strains, Phase IV (KMG-IV): sequencing the most valuable type-strain genomes for metagenomic binning, comparative biology and taxonomic classification.</title>
        <authorList>
            <person name="Goeker M."/>
        </authorList>
    </citation>
    <scope>NUCLEOTIDE SEQUENCE [LARGE SCALE GENOMIC DNA]</scope>
    <source>
        <strain evidence="9 10">DSM 15140</strain>
    </source>
</reference>
<keyword evidence="4 5" id="KW-0119">Carbohydrate metabolism</keyword>
<comment type="caution">
    <text evidence="9">The sequence shown here is derived from an EMBL/GenBank/DDBJ whole genome shotgun (WGS) entry which is preliminary data.</text>
</comment>
<accession>A0A366EDE8</accession>
<dbReference type="GO" id="GO:0006006">
    <property type="term" value="P:glucose metabolic process"/>
    <property type="evidence" value="ECO:0007669"/>
    <property type="project" value="TreeGrafter"/>
</dbReference>
<dbReference type="PANTHER" id="PTHR10091:SF0">
    <property type="entry name" value="GALACTOSE MUTAROTASE"/>
    <property type="match status" value="1"/>
</dbReference>
<evidence type="ECO:0000256" key="8">
    <source>
        <dbReference type="PIRSR" id="PIRSR005096-3"/>
    </source>
</evidence>
<evidence type="ECO:0000313" key="9">
    <source>
        <dbReference type="EMBL" id="RBP00434.1"/>
    </source>
</evidence>
<dbReference type="GO" id="GO:0004034">
    <property type="term" value="F:aldose 1-epimerase activity"/>
    <property type="evidence" value="ECO:0007669"/>
    <property type="project" value="UniProtKB-EC"/>
</dbReference>
<keyword evidence="3 5" id="KW-0413">Isomerase</keyword>
<evidence type="ECO:0000256" key="3">
    <source>
        <dbReference type="ARBA" id="ARBA00023235"/>
    </source>
</evidence>
<dbReference type="InterPro" id="IPR015443">
    <property type="entry name" value="Aldose_1-epimerase"/>
</dbReference>
<dbReference type="Gene3D" id="2.70.98.10">
    <property type="match status" value="1"/>
</dbReference>
<dbReference type="RefSeq" id="WP_113867139.1">
    <property type="nucleotide sequence ID" value="NZ_BAABQN010000002.1"/>
</dbReference>
<dbReference type="EMBL" id="QNRI01000002">
    <property type="protein sequence ID" value="RBP00434.1"/>
    <property type="molecule type" value="Genomic_DNA"/>
</dbReference>
<dbReference type="InterPro" id="IPR047215">
    <property type="entry name" value="Galactose_mutarotase-like"/>
</dbReference>
<dbReference type="GO" id="GO:0033499">
    <property type="term" value="P:galactose catabolic process via UDP-galactose, Leloir pathway"/>
    <property type="evidence" value="ECO:0007669"/>
    <property type="project" value="TreeGrafter"/>
</dbReference>
<evidence type="ECO:0000256" key="1">
    <source>
        <dbReference type="ARBA" id="ARBA00005028"/>
    </source>
</evidence>
<feature type="binding site" evidence="7">
    <location>
        <position position="251"/>
    </location>
    <ligand>
        <name>beta-D-galactose</name>
        <dbReference type="ChEBI" id="CHEBI:27667"/>
    </ligand>
</feature>
<dbReference type="GO" id="GO:0030246">
    <property type="term" value="F:carbohydrate binding"/>
    <property type="evidence" value="ECO:0007669"/>
    <property type="project" value="InterPro"/>
</dbReference>
<feature type="active site" description="Proton acceptor" evidence="6">
    <location>
        <position position="312"/>
    </location>
</feature>
<proteinExistence type="inferred from homology"/>
<dbReference type="NCBIfam" id="NF008277">
    <property type="entry name" value="PRK11055.1"/>
    <property type="match status" value="1"/>
</dbReference>
<dbReference type="Pfam" id="PF01263">
    <property type="entry name" value="Aldose_epim"/>
    <property type="match status" value="1"/>
</dbReference>
<evidence type="ECO:0000313" key="10">
    <source>
        <dbReference type="Proteomes" id="UP000252254"/>
    </source>
</evidence>
<feature type="active site" description="Proton donor" evidence="6">
    <location>
        <position position="178"/>
    </location>
</feature>
<dbReference type="InterPro" id="IPR014718">
    <property type="entry name" value="GH-type_carb-bd"/>
</dbReference>
<evidence type="ECO:0000256" key="4">
    <source>
        <dbReference type="ARBA" id="ARBA00023277"/>
    </source>
</evidence>
<protein>
    <recommendedName>
        <fullName evidence="5">Aldose 1-epimerase</fullName>
        <ecNumber evidence="5">5.1.3.3</ecNumber>
    </recommendedName>
</protein>
<dbReference type="GO" id="GO:0005737">
    <property type="term" value="C:cytoplasm"/>
    <property type="evidence" value="ECO:0007669"/>
    <property type="project" value="TreeGrafter"/>
</dbReference>
<organism evidence="9 10">
    <name type="scientific">Paraliobacillus ryukyuensis</name>
    <dbReference type="NCBI Taxonomy" id="200904"/>
    <lineage>
        <taxon>Bacteria</taxon>
        <taxon>Bacillati</taxon>
        <taxon>Bacillota</taxon>
        <taxon>Bacilli</taxon>
        <taxon>Bacillales</taxon>
        <taxon>Bacillaceae</taxon>
        <taxon>Paraliobacillus</taxon>
    </lineage>
</organism>
<dbReference type="PIRSF" id="PIRSF005096">
    <property type="entry name" value="GALM"/>
    <property type="match status" value="1"/>
</dbReference>
<comment type="pathway">
    <text evidence="1 5">Carbohydrate metabolism; hexose metabolism.</text>
</comment>
<dbReference type="SUPFAM" id="SSF74650">
    <property type="entry name" value="Galactose mutarotase-like"/>
    <property type="match status" value="1"/>
</dbReference>
<sequence length="347" mass="38878">MEIQEKEISVATQKWTEYTLINDQGMSVSCLNYGGIITSIYTPDKNDNFENVILSYANYEDYLENPNFFGALIGRVAGRIDQATFTLDGKTYSLPKNEGNNHLHGGTAGFHQVIWQTTPFQTNKAVGVRLVHVSPDGDGGYPGNIKMTVTYTLTNDNDFTITYKATTDQNTILTTTNHAYFNLSGSLKRDILNHEVMLHANEFVELDHELIPTGKILPVDDTVFDFRKAHPIIDGVHSVDQQNLVASNGYDHYFIFNQSEQPNAVVTDPESGRQVIVTTDQPGMVMYTSNGLDDSLQLRERSSAKYLGVCLETQASPASLEYEGFPSIRLNKDKTYHKTTTFSFRRS</sequence>